<proteinExistence type="predicted"/>
<comment type="caution">
    <text evidence="3">The sequence shown here is derived from an EMBL/GenBank/DDBJ whole genome shotgun (WGS) entry which is preliminary data.</text>
</comment>
<name>A0A9W8K3T3_9AGAR</name>
<feature type="compositionally biased region" description="Acidic residues" evidence="1">
    <location>
        <begin position="34"/>
        <end position="52"/>
    </location>
</feature>
<dbReference type="SUPFAM" id="SSF81383">
    <property type="entry name" value="F-box domain"/>
    <property type="match status" value="1"/>
</dbReference>
<dbReference type="AlphaFoldDB" id="A0A9W8K3T3"/>
<dbReference type="EMBL" id="JANKHO010000310">
    <property type="protein sequence ID" value="KAJ3511701.1"/>
    <property type="molecule type" value="Genomic_DNA"/>
</dbReference>
<dbReference type="Pfam" id="PF12937">
    <property type="entry name" value="F-box-like"/>
    <property type="match status" value="1"/>
</dbReference>
<keyword evidence="4" id="KW-1185">Reference proteome</keyword>
<gene>
    <name evidence="3" type="ORF">NLJ89_g3944</name>
</gene>
<dbReference type="OrthoDB" id="3055280at2759"/>
<reference evidence="3" key="1">
    <citation type="submission" date="2022-07" db="EMBL/GenBank/DDBJ databases">
        <title>Genome Sequence of Agrocybe chaxingu.</title>
        <authorList>
            <person name="Buettner E."/>
        </authorList>
    </citation>
    <scope>NUCLEOTIDE SEQUENCE</scope>
    <source>
        <strain evidence="3">MP-N11</strain>
    </source>
</reference>
<dbReference type="CDD" id="cd09917">
    <property type="entry name" value="F-box_SF"/>
    <property type="match status" value="1"/>
</dbReference>
<feature type="domain" description="F-box" evidence="2">
    <location>
        <begin position="284"/>
        <end position="333"/>
    </location>
</feature>
<sequence>MGGSDFFCSITGAHYLWRVEKVAEDILEVAQNAEDSEGSADELDDEENDQQEGDSPAVKRQKKLESLSAKLRNGLHYTQEDVESSCEFVIICPYDFHPCLIGQPISSYPDPEHPSVDNITHVFNIVPGMNPELGDYVSNPDDGNRYSVLGYGNCLIIARTAFYILQAAAPAVRPWMIYALAYSQDRGTQGHIKGVDYGPVSYTLEQYSWTAAICGSQDSDVVKHFWRNLLIQDKSDEEILHEAWKGPGNMWVFKHPSRFPVEETMTIKPFPAFSSIESTNPFGKPTLDNLPVDILLSTCEHLPIRSICALMTTCKRFRANILPHANAISYRRLLHDEPWYLPAGPFDTPRGRDEVDWWETHWSQALAVPKTDIHEKIPWLLYRRACSDSMSMWNRKRVWDISRQIEELCRKEGYLSSR</sequence>
<dbReference type="InterPro" id="IPR036047">
    <property type="entry name" value="F-box-like_dom_sf"/>
</dbReference>
<organism evidence="3 4">
    <name type="scientific">Agrocybe chaxingu</name>
    <dbReference type="NCBI Taxonomy" id="84603"/>
    <lineage>
        <taxon>Eukaryota</taxon>
        <taxon>Fungi</taxon>
        <taxon>Dikarya</taxon>
        <taxon>Basidiomycota</taxon>
        <taxon>Agaricomycotina</taxon>
        <taxon>Agaricomycetes</taxon>
        <taxon>Agaricomycetidae</taxon>
        <taxon>Agaricales</taxon>
        <taxon>Agaricineae</taxon>
        <taxon>Strophariaceae</taxon>
        <taxon>Agrocybe</taxon>
    </lineage>
</organism>
<feature type="region of interest" description="Disordered" evidence="1">
    <location>
        <begin position="32"/>
        <end position="61"/>
    </location>
</feature>
<evidence type="ECO:0000259" key="2">
    <source>
        <dbReference type="PROSITE" id="PS50181"/>
    </source>
</evidence>
<dbReference type="PROSITE" id="PS50181">
    <property type="entry name" value="FBOX"/>
    <property type="match status" value="1"/>
</dbReference>
<dbReference type="Proteomes" id="UP001148786">
    <property type="component" value="Unassembled WGS sequence"/>
</dbReference>
<protein>
    <recommendedName>
        <fullName evidence="2">F-box domain-containing protein</fullName>
    </recommendedName>
</protein>
<evidence type="ECO:0000313" key="3">
    <source>
        <dbReference type="EMBL" id="KAJ3511701.1"/>
    </source>
</evidence>
<evidence type="ECO:0000313" key="4">
    <source>
        <dbReference type="Proteomes" id="UP001148786"/>
    </source>
</evidence>
<evidence type="ECO:0000256" key="1">
    <source>
        <dbReference type="SAM" id="MobiDB-lite"/>
    </source>
</evidence>
<accession>A0A9W8K3T3</accession>
<dbReference type="InterPro" id="IPR001810">
    <property type="entry name" value="F-box_dom"/>
</dbReference>